<evidence type="ECO:0000313" key="6">
    <source>
        <dbReference type="EMBL" id="EQB03798.1"/>
    </source>
</evidence>
<dbReference type="InterPro" id="IPR058163">
    <property type="entry name" value="LysR-type_TF_proteobact-type"/>
</dbReference>
<keyword evidence="7" id="KW-1185">Reference proteome</keyword>
<evidence type="ECO:0000313" key="7">
    <source>
        <dbReference type="Proteomes" id="UP000015525"/>
    </source>
</evidence>
<dbReference type="PROSITE" id="PS50931">
    <property type="entry name" value="HTH_LYSR"/>
    <property type="match status" value="1"/>
</dbReference>
<dbReference type="Pfam" id="PF03466">
    <property type="entry name" value="LysR_substrate"/>
    <property type="match status" value="1"/>
</dbReference>
<dbReference type="PATRIC" id="fig|1329909.3.peg.2776"/>
<dbReference type="PANTHER" id="PTHR30537">
    <property type="entry name" value="HTH-TYPE TRANSCRIPTIONAL REGULATOR"/>
    <property type="match status" value="1"/>
</dbReference>
<comment type="similarity">
    <text evidence="1">Belongs to the LysR transcriptional regulatory family.</text>
</comment>
<dbReference type="RefSeq" id="WP_021239008.1">
    <property type="nucleotide sequence ID" value="NZ_ATHO01000131.1"/>
</dbReference>
<dbReference type="Pfam" id="PF00126">
    <property type="entry name" value="HTH_1"/>
    <property type="match status" value="1"/>
</dbReference>
<dbReference type="InterPro" id="IPR036390">
    <property type="entry name" value="WH_DNA-bd_sf"/>
</dbReference>
<keyword evidence="4" id="KW-0804">Transcription</keyword>
<dbReference type="GO" id="GO:0043565">
    <property type="term" value="F:sequence-specific DNA binding"/>
    <property type="evidence" value="ECO:0007669"/>
    <property type="project" value="TreeGrafter"/>
</dbReference>
<name>T0GV31_9SPHN</name>
<evidence type="ECO:0000256" key="2">
    <source>
        <dbReference type="ARBA" id="ARBA00023015"/>
    </source>
</evidence>
<dbReference type="Gene3D" id="3.40.190.290">
    <property type="match status" value="1"/>
</dbReference>
<keyword evidence="3" id="KW-0238">DNA-binding</keyword>
<dbReference type="InterPro" id="IPR005119">
    <property type="entry name" value="LysR_subst-bd"/>
</dbReference>
<sequence>MALAFDWGDLRYFLAVARTGTVSAAARRLAVDHATVIRRIDALERGLSTKLFERTLRGYGLTRTGIKLLEAAAKIDHEATHIEAEIGSAGEISGHIRVSSLEGFGNFFLASRLPAFTRAYPRLRIELLTIQQIVALSRREADLIITLNPPNLPKSDRKELVNYRLFVYGSQEYLASSPEIHKRDDLVRHPFSGYIDDLVFTRGLDYLSEILPGLRPALQSSSLYAQMEFACAGHGLCVLPAFIARSRPQLAPILPHEIMLERSYWLVEPSQGETSLAVHTAASWIRERVSAERHLFQ</sequence>
<evidence type="ECO:0000256" key="4">
    <source>
        <dbReference type="ARBA" id="ARBA00023163"/>
    </source>
</evidence>
<dbReference type="InterPro" id="IPR000847">
    <property type="entry name" value="LysR_HTH_N"/>
</dbReference>
<dbReference type="InterPro" id="IPR036388">
    <property type="entry name" value="WH-like_DNA-bd_sf"/>
</dbReference>
<accession>T0GV31</accession>
<proteinExistence type="inferred from homology"/>
<dbReference type="GO" id="GO:0003700">
    <property type="term" value="F:DNA-binding transcription factor activity"/>
    <property type="evidence" value="ECO:0007669"/>
    <property type="project" value="InterPro"/>
</dbReference>
<evidence type="ECO:0000256" key="3">
    <source>
        <dbReference type="ARBA" id="ARBA00023125"/>
    </source>
</evidence>
<dbReference type="Proteomes" id="UP000015525">
    <property type="component" value="Unassembled WGS sequence"/>
</dbReference>
<dbReference type="Gene3D" id="1.10.10.10">
    <property type="entry name" value="Winged helix-like DNA-binding domain superfamily/Winged helix DNA-binding domain"/>
    <property type="match status" value="1"/>
</dbReference>
<gene>
    <name evidence="6" type="ORF">L288_14460</name>
</gene>
<protein>
    <recommendedName>
        <fullName evidence="5">HTH lysR-type domain-containing protein</fullName>
    </recommendedName>
</protein>
<evidence type="ECO:0000259" key="5">
    <source>
        <dbReference type="PROSITE" id="PS50931"/>
    </source>
</evidence>
<dbReference type="AlphaFoldDB" id="T0GV31"/>
<keyword evidence="2" id="KW-0805">Transcription regulation</keyword>
<reference evidence="6 7" key="1">
    <citation type="journal article" date="2013" name="Genome Announc.">
        <title>Draft Genome Sequence of Sphingobium quisquiliarum Strain P25T, a Novel Hexachlorocyclohexane (HCH)-Degrading Bacterium Isolated from an HCH Dumpsite.</title>
        <authorList>
            <person name="Kumar Singh A."/>
            <person name="Sangwan N."/>
            <person name="Sharma A."/>
            <person name="Gupta V."/>
            <person name="Khurana J.P."/>
            <person name="Lal R."/>
        </authorList>
    </citation>
    <scope>NUCLEOTIDE SEQUENCE [LARGE SCALE GENOMIC DNA]</scope>
    <source>
        <strain evidence="6 7">P25</strain>
    </source>
</reference>
<dbReference type="EMBL" id="ATHO01000131">
    <property type="protein sequence ID" value="EQB03798.1"/>
    <property type="molecule type" value="Genomic_DNA"/>
</dbReference>
<organism evidence="6 7">
    <name type="scientific">Sphingobium quisquiliarum P25</name>
    <dbReference type="NCBI Taxonomy" id="1329909"/>
    <lineage>
        <taxon>Bacteria</taxon>
        <taxon>Pseudomonadati</taxon>
        <taxon>Pseudomonadota</taxon>
        <taxon>Alphaproteobacteria</taxon>
        <taxon>Sphingomonadales</taxon>
        <taxon>Sphingomonadaceae</taxon>
        <taxon>Sphingobium</taxon>
    </lineage>
</organism>
<dbReference type="GO" id="GO:0006351">
    <property type="term" value="P:DNA-templated transcription"/>
    <property type="evidence" value="ECO:0007669"/>
    <property type="project" value="TreeGrafter"/>
</dbReference>
<dbReference type="SUPFAM" id="SSF46785">
    <property type="entry name" value="Winged helix' DNA-binding domain"/>
    <property type="match status" value="1"/>
</dbReference>
<comment type="caution">
    <text evidence="6">The sequence shown here is derived from an EMBL/GenBank/DDBJ whole genome shotgun (WGS) entry which is preliminary data.</text>
</comment>
<dbReference type="SUPFAM" id="SSF53850">
    <property type="entry name" value="Periplasmic binding protein-like II"/>
    <property type="match status" value="1"/>
</dbReference>
<feature type="domain" description="HTH lysR-type" evidence="5">
    <location>
        <begin position="5"/>
        <end position="62"/>
    </location>
</feature>
<evidence type="ECO:0000256" key="1">
    <source>
        <dbReference type="ARBA" id="ARBA00009437"/>
    </source>
</evidence>
<dbReference type="PANTHER" id="PTHR30537:SF3">
    <property type="entry name" value="TRANSCRIPTIONAL REGULATORY PROTEIN"/>
    <property type="match status" value="1"/>
</dbReference>